<gene>
    <name evidence="1" type="ORF">PV940_09975</name>
</gene>
<protein>
    <submittedName>
        <fullName evidence="1">IS607 family transposase</fullName>
    </submittedName>
</protein>
<evidence type="ECO:0000313" key="2">
    <source>
        <dbReference type="Proteomes" id="UP001213566"/>
    </source>
</evidence>
<sequence>KKTDQQEIFEEIISLLHAFSMRMYSSRRKKIKEALEDKEVNKDG</sequence>
<reference evidence="1" key="1">
    <citation type="submission" date="2023-02" db="EMBL/GenBank/DDBJ databases">
        <title>Draft Whole-Genome Sequences of competitive exclusion Lactobacillus salivarius strains for Poultry.</title>
        <authorList>
            <person name="Ma L.M."/>
            <person name="Lopez-Guerra N."/>
            <person name="Zhang G."/>
        </authorList>
    </citation>
    <scope>NUCLEOTIDE SEQUENCE</scope>
    <source>
        <strain evidence="1">Salm-9</strain>
    </source>
</reference>
<dbReference type="EMBL" id="JARKHV010000041">
    <property type="protein sequence ID" value="MDF4187332.1"/>
    <property type="molecule type" value="Genomic_DNA"/>
</dbReference>
<dbReference type="Proteomes" id="UP001213566">
    <property type="component" value="Unassembled WGS sequence"/>
</dbReference>
<organism evidence="1 2">
    <name type="scientific">Ligilactobacillus salivarius</name>
    <dbReference type="NCBI Taxonomy" id="1624"/>
    <lineage>
        <taxon>Bacteria</taxon>
        <taxon>Bacillati</taxon>
        <taxon>Bacillota</taxon>
        <taxon>Bacilli</taxon>
        <taxon>Lactobacillales</taxon>
        <taxon>Lactobacillaceae</taxon>
        <taxon>Ligilactobacillus</taxon>
    </lineage>
</organism>
<name>A0AAW6Q3M9_9LACO</name>
<proteinExistence type="predicted"/>
<comment type="caution">
    <text evidence="1">The sequence shown here is derived from an EMBL/GenBank/DDBJ whole genome shotgun (WGS) entry which is preliminary data.</text>
</comment>
<feature type="non-terminal residue" evidence="1">
    <location>
        <position position="1"/>
    </location>
</feature>
<dbReference type="AlphaFoldDB" id="A0AAW6Q3M9"/>
<dbReference type="Gene3D" id="1.10.287.2170">
    <property type="match status" value="1"/>
</dbReference>
<accession>A0AAW6Q3M9</accession>
<evidence type="ECO:0000313" key="1">
    <source>
        <dbReference type="EMBL" id="MDF4187332.1"/>
    </source>
</evidence>